<evidence type="ECO:0000256" key="7">
    <source>
        <dbReference type="ARBA" id="ARBA00022840"/>
    </source>
</evidence>
<keyword evidence="4 9" id="KW-0963">Cytoplasm</keyword>
<keyword evidence="9 10" id="KW-0234">DNA repair</keyword>
<evidence type="ECO:0000256" key="6">
    <source>
        <dbReference type="ARBA" id="ARBA00022741"/>
    </source>
</evidence>
<accession>A0A4Q0U958</accession>
<feature type="binding site" evidence="9">
    <location>
        <begin position="30"/>
        <end position="37"/>
    </location>
    <ligand>
        <name>ATP</name>
        <dbReference type="ChEBI" id="CHEBI:30616"/>
    </ligand>
</feature>
<dbReference type="GO" id="GO:0005524">
    <property type="term" value="F:ATP binding"/>
    <property type="evidence" value="ECO:0007669"/>
    <property type="project" value="UniProtKB-UniRule"/>
</dbReference>
<evidence type="ECO:0000256" key="9">
    <source>
        <dbReference type="HAMAP-Rule" id="MF_00365"/>
    </source>
</evidence>
<dbReference type="PANTHER" id="PTHR32182:SF0">
    <property type="entry name" value="DNA REPLICATION AND REPAIR PROTEIN RECF"/>
    <property type="match status" value="1"/>
</dbReference>
<dbReference type="EMBL" id="DYXT01000051">
    <property type="protein sequence ID" value="HJE40034.1"/>
    <property type="molecule type" value="Genomic_DNA"/>
</dbReference>
<evidence type="ECO:0000256" key="3">
    <source>
        <dbReference type="ARBA" id="ARBA00020170"/>
    </source>
</evidence>
<keyword evidence="5 9" id="KW-0235">DNA replication</keyword>
<dbReference type="Pfam" id="PF02463">
    <property type="entry name" value="SMC_N"/>
    <property type="match status" value="1"/>
</dbReference>
<dbReference type="HAMAP" id="MF_00365">
    <property type="entry name" value="RecF"/>
    <property type="match status" value="1"/>
</dbReference>
<reference evidence="12" key="1">
    <citation type="journal article" date="2021" name="PeerJ">
        <title>Extensive microbial diversity within the chicken gut microbiome revealed by metagenomics and culture.</title>
        <authorList>
            <person name="Gilroy R."/>
            <person name="Ravi A."/>
            <person name="Getino M."/>
            <person name="Pursley I."/>
            <person name="Horton D.L."/>
            <person name="Alikhan N.F."/>
            <person name="Baker D."/>
            <person name="Gharbi K."/>
            <person name="Hall N."/>
            <person name="Watson M."/>
            <person name="Adriaenssens E.M."/>
            <person name="Foster-Nyarko E."/>
            <person name="Jarju S."/>
            <person name="Secka A."/>
            <person name="Antonio M."/>
            <person name="Oren A."/>
            <person name="Chaudhuri R.R."/>
            <person name="La Ragione R."/>
            <person name="Hildebrand F."/>
            <person name="Pallen M.J."/>
        </authorList>
    </citation>
    <scope>NUCLEOTIDE SEQUENCE</scope>
    <source>
        <strain evidence="12">4100</strain>
    </source>
</reference>
<keyword evidence="6 9" id="KW-0547">Nucleotide-binding</keyword>
<dbReference type="GO" id="GO:0000731">
    <property type="term" value="P:DNA synthesis involved in DNA repair"/>
    <property type="evidence" value="ECO:0007669"/>
    <property type="project" value="TreeGrafter"/>
</dbReference>
<dbReference type="SUPFAM" id="SSF52540">
    <property type="entry name" value="P-loop containing nucleoside triphosphate hydrolases"/>
    <property type="match status" value="1"/>
</dbReference>
<comment type="subcellular location">
    <subcellularLocation>
        <location evidence="1 9 10">Cytoplasm</location>
    </subcellularLocation>
</comment>
<keyword evidence="8 9" id="KW-0238">DNA-binding</keyword>
<dbReference type="GO" id="GO:0005737">
    <property type="term" value="C:cytoplasm"/>
    <property type="evidence" value="ECO:0007669"/>
    <property type="project" value="UniProtKB-SubCell"/>
</dbReference>
<proteinExistence type="inferred from homology"/>
<comment type="caution">
    <text evidence="12">The sequence shown here is derived from an EMBL/GenBank/DDBJ whole genome shotgun (WGS) entry which is preliminary data.</text>
</comment>
<sequence length="374" mass="42509">MQLVSLTITDFKNIPEAHIELSPRFNGFLGLNGMGKSNLLDAIYALSFTKSFTGAHDRMLVRRGSELFMVKGTYLRQGQPEEVTLGYSAGRRKSLKRKGKEYKRMSEHIGSFPIVMMSPRDIDLIRGTGTDRRRWMDMVISQSDATYLDALMRYNAALEQRNRQLRDGVYDRTLLEINEMMMAAAAETIHSARAVFVAELGEIFSRYHRLMAGDDEEVTLAYESELNEPGMTMERLFELNRAKDGIIKHTSSGIHRDDIIMTLGGMDVRRTASEGQCKTFTIALRLAQYEFLSGATHLRPLLLLDDIFDKLDSVRVERIIRMVSGDRFGQIFITDTNRKHLDEIFSATSEDVRLWSVDNGEFAPLELGQSPSEP</sequence>
<keyword evidence="7 9" id="KW-0067">ATP-binding</keyword>
<dbReference type="GO" id="GO:0006260">
    <property type="term" value="P:DNA replication"/>
    <property type="evidence" value="ECO:0007669"/>
    <property type="project" value="UniProtKB-UniRule"/>
</dbReference>
<dbReference type="Gene3D" id="3.40.50.300">
    <property type="entry name" value="P-loop containing nucleotide triphosphate hydrolases"/>
    <property type="match status" value="1"/>
</dbReference>
<dbReference type="InterPro" id="IPR042174">
    <property type="entry name" value="RecF_2"/>
</dbReference>
<evidence type="ECO:0000256" key="5">
    <source>
        <dbReference type="ARBA" id="ARBA00022705"/>
    </source>
</evidence>
<evidence type="ECO:0000256" key="2">
    <source>
        <dbReference type="ARBA" id="ARBA00008016"/>
    </source>
</evidence>
<evidence type="ECO:0000256" key="1">
    <source>
        <dbReference type="ARBA" id="ARBA00004496"/>
    </source>
</evidence>
<evidence type="ECO:0000256" key="4">
    <source>
        <dbReference type="ARBA" id="ARBA00022490"/>
    </source>
</evidence>
<dbReference type="InterPro" id="IPR001238">
    <property type="entry name" value="DNA-binding_RecF"/>
</dbReference>
<evidence type="ECO:0000256" key="10">
    <source>
        <dbReference type="RuleBase" id="RU000578"/>
    </source>
</evidence>
<dbReference type="InterPro" id="IPR018078">
    <property type="entry name" value="DNA-binding_RecF_CS"/>
</dbReference>
<keyword evidence="9 10" id="KW-0742">SOS response</keyword>
<dbReference type="GO" id="GO:0003697">
    <property type="term" value="F:single-stranded DNA binding"/>
    <property type="evidence" value="ECO:0007669"/>
    <property type="project" value="UniProtKB-UniRule"/>
</dbReference>
<dbReference type="InterPro" id="IPR027417">
    <property type="entry name" value="P-loop_NTPase"/>
</dbReference>
<evidence type="ECO:0000256" key="8">
    <source>
        <dbReference type="ARBA" id="ARBA00023125"/>
    </source>
</evidence>
<protein>
    <recommendedName>
        <fullName evidence="3 9">DNA replication and repair protein RecF</fullName>
    </recommendedName>
</protein>
<comment type="similarity">
    <text evidence="2 9 10">Belongs to the RecF family.</text>
</comment>
<dbReference type="Proteomes" id="UP000711407">
    <property type="component" value="Unassembled WGS sequence"/>
</dbReference>
<evidence type="ECO:0000313" key="12">
    <source>
        <dbReference type="EMBL" id="HJE40034.1"/>
    </source>
</evidence>
<dbReference type="AlphaFoldDB" id="A0A4Q0U958"/>
<dbReference type="Gene3D" id="1.20.1050.90">
    <property type="entry name" value="RecF/RecN/SMC, N-terminal domain"/>
    <property type="match status" value="1"/>
</dbReference>
<reference evidence="12" key="2">
    <citation type="submission" date="2021-09" db="EMBL/GenBank/DDBJ databases">
        <authorList>
            <person name="Gilroy R."/>
        </authorList>
    </citation>
    <scope>NUCLEOTIDE SEQUENCE</scope>
    <source>
        <strain evidence="12">4100</strain>
    </source>
</reference>
<comment type="function">
    <text evidence="9 10">The RecF protein is involved in DNA metabolism; it is required for DNA replication and normal SOS inducibility. RecF binds preferentially to single-stranded, linear DNA. It also seems to bind ATP.</text>
</comment>
<dbReference type="PANTHER" id="PTHR32182">
    <property type="entry name" value="DNA REPLICATION AND REPAIR PROTEIN RECF"/>
    <property type="match status" value="1"/>
</dbReference>
<evidence type="ECO:0000313" key="13">
    <source>
        <dbReference type="Proteomes" id="UP000711407"/>
    </source>
</evidence>
<dbReference type="NCBIfam" id="TIGR00611">
    <property type="entry name" value="recf"/>
    <property type="match status" value="1"/>
</dbReference>
<keyword evidence="9 10" id="KW-0227">DNA damage</keyword>
<evidence type="ECO:0000259" key="11">
    <source>
        <dbReference type="Pfam" id="PF02463"/>
    </source>
</evidence>
<gene>
    <name evidence="9 12" type="primary">recF</name>
    <name evidence="12" type="ORF">K8V47_09815</name>
</gene>
<dbReference type="GO" id="GO:0006302">
    <property type="term" value="P:double-strand break repair"/>
    <property type="evidence" value="ECO:0007669"/>
    <property type="project" value="TreeGrafter"/>
</dbReference>
<dbReference type="InterPro" id="IPR003395">
    <property type="entry name" value="RecF/RecN/SMC_N"/>
</dbReference>
<feature type="domain" description="RecF/RecN/SMC N-terminal" evidence="11">
    <location>
        <begin position="3"/>
        <end position="343"/>
    </location>
</feature>
<name>A0A4Q0U958_9BACT</name>
<dbReference type="PROSITE" id="PS00618">
    <property type="entry name" value="RECF_2"/>
    <property type="match status" value="1"/>
</dbReference>
<dbReference type="GO" id="GO:0009432">
    <property type="term" value="P:SOS response"/>
    <property type="evidence" value="ECO:0007669"/>
    <property type="project" value="UniProtKB-UniRule"/>
</dbReference>
<organism evidence="12 13">
    <name type="scientific">Candidatus Amulumruptor caecigallinarius</name>
    <dbReference type="NCBI Taxonomy" id="2109911"/>
    <lineage>
        <taxon>Bacteria</taxon>
        <taxon>Pseudomonadati</taxon>
        <taxon>Bacteroidota</taxon>
        <taxon>Bacteroidia</taxon>
        <taxon>Bacteroidales</taxon>
        <taxon>Muribaculaceae</taxon>
        <taxon>Candidatus Amulumruptor</taxon>
    </lineage>
</organism>